<dbReference type="EMBL" id="BAABIE010000008">
    <property type="protein sequence ID" value="GAA4749282.1"/>
    <property type="molecule type" value="Genomic_DNA"/>
</dbReference>
<evidence type="ECO:0000259" key="2">
    <source>
        <dbReference type="Pfam" id="PF09995"/>
    </source>
</evidence>
<feature type="region of interest" description="Disordered" evidence="1">
    <location>
        <begin position="1"/>
        <end position="21"/>
    </location>
</feature>
<comment type="caution">
    <text evidence="3">The sequence shown here is derived from an EMBL/GenBank/DDBJ whole genome shotgun (WGS) entry which is preliminary data.</text>
</comment>
<dbReference type="RefSeq" id="WP_345313337.1">
    <property type="nucleotide sequence ID" value="NZ_BAABIE010000008.1"/>
</dbReference>
<keyword evidence="4" id="KW-1185">Reference proteome</keyword>
<dbReference type="InterPro" id="IPR018713">
    <property type="entry name" value="MPAB/Lcp_cat_dom"/>
</dbReference>
<evidence type="ECO:0000256" key="1">
    <source>
        <dbReference type="SAM" id="MobiDB-lite"/>
    </source>
</evidence>
<sequence length="409" mass="44272">MSQPVPPPPVPRRHPQSPRPVPAGIAAFGALLGVRGPDRARFAELGELLMVGDPLMDDFVAWMRTRESTPIRRQFDQALRHGIDSVDAPPAPLKTLFDELETVPDWVDARQLEVAAAAMRAAGADGLTIARDVALLGGYQFAGFNQTLLRTGALEKGSNARFAETSQWAMDVISPGGLAKFGAGYRSTIRVRFIHSMVRRHVSALPDWDEQEWGLPINQTDMAATLVGSLVAPNLGGFGIGIVHRPSEYQAIAALTRYVGHLMGVRDDLLPTSFRSAVAILQHTSSALATPDETSMRLARPMADDPLQWQYRHFAPLRRRVARSQHLSVSTAFLGPKAMATLGLPTRTPPWYPALALPGNLARSGIALLPGGRAWTAGRGDRQARALMRTMTETPATIGATTTVAEHVT</sequence>
<protein>
    <submittedName>
        <fullName evidence="3">Oxygenase MpaB family protein</fullName>
    </submittedName>
</protein>
<name>A0ABP8Z7Z7_9ACTN</name>
<reference evidence="4" key="1">
    <citation type="journal article" date="2019" name="Int. J. Syst. Evol. Microbiol.">
        <title>The Global Catalogue of Microorganisms (GCM) 10K type strain sequencing project: providing services to taxonomists for standard genome sequencing and annotation.</title>
        <authorList>
            <consortium name="The Broad Institute Genomics Platform"/>
            <consortium name="The Broad Institute Genome Sequencing Center for Infectious Disease"/>
            <person name="Wu L."/>
            <person name="Ma J."/>
        </authorList>
    </citation>
    <scope>NUCLEOTIDE SEQUENCE [LARGE SCALE GENOMIC DNA]</scope>
    <source>
        <strain evidence="4">JCM 18077</strain>
    </source>
</reference>
<accession>A0ABP8Z7Z7</accession>
<feature type="compositionally biased region" description="Pro residues" evidence="1">
    <location>
        <begin position="1"/>
        <end position="10"/>
    </location>
</feature>
<dbReference type="Pfam" id="PF09995">
    <property type="entry name" value="MPAB_Lcp_cat"/>
    <property type="match status" value="1"/>
</dbReference>
<dbReference type="PANTHER" id="PTHR37539">
    <property type="entry name" value="SECRETED PROTEIN-RELATED"/>
    <property type="match status" value="1"/>
</dbReference>
<dbReference type="Proteomes" id="UP001500822">
    <property type="component" value="Unassembled WGS sequence"/>
</dbReference>
<dbReference type="InterPro" id="IPR037473">
    <property type="entry name" value="Lcp-like"/>
</dbReference>
<evidence type="ECO:0000313" key="4">
    <source>
        <dbReference type="Proteomes" id="UP001500822"/>
    </source>
</evidence>
<gene>
    <name evidence="3" type="ORF">GCM10023217_19420</name>
</gene>
<organism evidence="3 4">
    <name type="scientific">Gordonia alkaliphila</name>
    <dbReference type="NCBI Taxonomy" id="1053547"/>
    <lineage>
        <taxon>Bacteria</taxon>
        <taxon>Bacillati</taxon>
        <taxon>Actinomycetota</taxon>
        <taxon>Actinomycetes</taxon>
        <taxon>Mycobacteriales</taxon>
        <taxon>Gordoniaceae</taxon>
        <taxon>Gordonia</taxon>
    </lineage>
</organism>
<proteinExistence type="predicted"/>
<dbReference type="PANTHER" id="PTHR37539:SF1">
    <property type="entry name" value="ER-BOUND OXYGENASE MPAB_MPAB'_RUBBER OXYGENASE CATALYTIC DOMAIN-CONTAINING PROTEIN"/>
    <property type="match status" value="1"/>
</dbReference>
<evidence type="ECO:0000313" key="3">
    <source>
        <dbReference type="EMBL" id="GAA4749282.1"/>
    </source>
</evidence>
<feature type="domain" description="ER-bound oxygenase mpaB/mpaB'/Rubber oxygenase catalytic" evidence="2">
    <location>
        <begin position="138"/>
        <end position="347"/>
    </location>
</feature>